<name>A0A395LGI2_9SPHN</name>
<reference evidence="3 4" key="1">
    <citation type="submission" date="2018-07" db="EMBL/GenBank/DDBJ databases">
        <title>Erythrobacter nanhaiensis sp. nov., a novel member of the genus Erythrobacter isolated from the South China Sea.</title>
        <authorList>
            <person name="Chen X."/>
            <person name="Liu J."/>
        </authorList>
    </citation>
    <scope>NUCLEOTIDE SEQUENCE [LARGE SCALE GENOMIC DNA]</scope>
    <source>
        <strain evidence="3 4">S-5</strain>
    </source>
</reference>
<dbReference type="InterPro" id="IPR001466">
    <property type="entry name" value="Beta-lactam-related"/>
</dbReference>
<keyword evidence="1" id="KW-0732">Signal</keyword>
<dbReference type="SUPFAM" id="SSF56601">
    <property type="entry name" value="beta-lactamase/transpeptidase-like"/>
    <property type="match status" value="1"/>
</dbReference>
<dbReference type="RefSeq" id="WP_115493153.1">
    <property type="nucleotide sequence ID" value="NZ_JACHWW010000002.1"/>
</dbReference>
<keyword evidence="3" id="KW-0378">Hydrolase</keyword>
<dbReference type="PANTHER" id="PTHR43283">
    <property type="entry name" value="BETA-LACTAMASE-RELATED"/>
    <property type="match status" value="1"/>
</dbReference>
<dbReference type="InterPro" id="IPR050789">
    <property type="entry name" value="Diverse_Enzym_Activities"/>
</dbReference>
<evidence type="ECO:0000313" key="3">
    <source>
        <dbReference type="EMBL" id="RDS75883.1"/>
    </source>
</evidence>
<dbReference type="Gene3D" id="3.40.710.10">
    <property type="entry name" value="DD-peptidase/beta-lactamase superfamily"/>
    <property type="match status" value="1"/>
</dbReference>
<feature type="domain" description="Beta-lactamase-related" evidence="2">
    <location>
        <begin position="223"/>
        <end position="459"/>
    </location>
</feature>
<protein>
    <submittedName>
        <fullName evidence="3">Class C beta-lactamase-related serine hydrolase</fullName>
    </submittedName>
</protein>
<dbReference type="EMBL" id="QRBB01000002">
    <property type="protein sequence ID" value="RDS75883.1"/>
    <property type="molecule type" value="Genomic_DNA"/>
</dbReference>
<comment type="caution">
    <text evidence="3">The sequence shown here is derived from an EMBL/GenBank/DDBJ whole genome shotgun (WGS) entry which is preliminary data.</text>
</comment>
<accession>A0A395LGI2</accession>
<dbReference type="OrthoDB" id="9814204at2"/>
<evidence type="ECO:0000259" key="2">
    <source>
        <dbReference type="Pfam" id="PF00144"/>
    </source>
</evidence>
<sequence length="484" mass="52215">MIRTSLVALAAIACLSFSAQPIAAQSTSQEELEARYDRALAAGYKALFLCGALANAQRNGVERTAESVEQWELTCVYPRIADIIGDLDYTIVPDAAGRVALIQVDWADDMPPRFAEGSHDQGCRLAPIGLEPSMPEMRVPPMPGEKDGASANAGGERKGGGLTIPMMVGETGGGGDAPTKSLDAVFRGALASDYGEGVRTTAVVLRHKEYRDGLLGQGRYAPGFGPDTPQRTWSFAKSIAATLIGAAVQRGEAKVTDALAFDDWRWDTRRSITIDDFLRMASGRYTDTPGNRTDPLYMGGALVEESATGWPLLHPPGTVFRYANNDTLMAVKAIEDTFDSYDPADLFADIGMTGTVAETDWGSDYILSSQVWATAEDLAKLGLLYLNDGVTQDGKRLLPENWREYVSRPSGPQPDNGLGYGAAWWLFNDHEGIPADTFAAMGNRGQYVVVVPSRDVVIVRRGEDPTGSRFDIVAFTRDVLAAIE</sequence>
<evidence type="ECO:0000256" key="1">
    <source>
        <dbReference type="SAM" id="SignalP"/>
    </source>
</evidence>
<dbReference type="AlphaFoldDB" id="A0A395LGI2"/>
<dbReference type="InterPro" id="IPR012338">
    <property type="entry name" value="Beta-lactam/transpept-like"/>
</dbReference>
<dbReference type="GO" id="GO:0016787">
    <property type="term" value="F:hydrolase activity"/>
    <property type="evidence" value="ECO:0007669"/>
    <property type="project" value="UniProtKB-KW"/>
</dbReference>
<dbReference type="Pfam" id="PF00144">
    <property type="entry name" value="Beta-lactamase"/>
    <property type="match status" value="1"/>
</dbReference>
<feature type="signal peptide" evidence="1">
    <location>
        <begin position="1"/>
        <end position="23"/>
    </location>
</feature>
<evidence type="ECO:0000313" key="4">
    <source>
        <dbReference type="Proteomes" id="UP000254101"/>
    </source>
</evidence>
<keyword evidence="4" id="KW-1185">Reference proteome</keyword>
<dbReference type="Proteomes" id="UP000254101">
    <property type="component" value="Unassembled WGS sequence"/>
</dbReference>
<dbReference type="PANTHER" id="PTHR43283:SF7">
    <property type="entry name" value="BETA-LACTAMASE-RELATED DOMAIN-CONTAINING PROTEIN"/>
    <property type="match status" value="1"/>
</dbReference>
<feature type="chain" id="PRO_5017304084" evidence="1">
    <location>
        <begin position="24"/>
        <end position="484"/>
    </location>
</feature>
<proteinExistence type="predicted"/>
<organism evidence="3 4">
    <name type="scientific">Alteriqipengyuania lutimaris</name>
    <dbReference type="NCBI Taxonomy" id="1538146"/>
    <lineage>
        <taxon>Bacteria</taxon>
        <taxon>Pseudomonadati</taxon>
        <taxon>Pseudomonadota</taxon>
        <taxon>Alphaproteobacteria</taxon>
        <taxon>Sphingomonadales</taxon>
        <taxon>Erythrobacteraceae</taxon>
        <taxon>Alteriqipengyuania</taxon>
    </lineage>
</organism>
<gene>
    <name evidence="3" type="ORF">DL238_14490</name>
</gene>